<sequence length="72" mass="7705">MALSDRAQHENPMHGHEEGSQDDGVGHEGKLSELQMPTGPITSARAKQIQQAMQGLVLHVVGGVEPLSETHL</sequence>
<dbReference type="Proteomes" id="UP000233551">
    <property type="component" value="Unassembled WGS sequence"/>
</dbReference>
<reference evidence="2 3" key="1">
    <citation type="submission" date="2017-11" db="EMBL/GenBank/DDBJ databases">
        <title>De-novo sequencing of pomegranate (Punica granatum L.) genome.</title>
        <authorList>
            <person name="Akparov Z."/>
            <person name="Amiraslanov A."/>
            <person name="Hajiyeva S."/>
            <person name="Abbasov M."/>
            <person name="Kaur K."/>
            <person name="Hamwieh A."/>
            <person name="Solovyev V."/>
            <person name="Salamov A."/>
            <person name="Braich B."/>
            <person name="Kosarev P."/>
            <person name="Mahmoud A."/>
            <person name="Hajiyev E."/>
            <person name="Babayeva S."/>
            <person name="Izzatullayeva V."/>
            <person name="Mammadov A."/>
            <person name="Mammadov A."/>
            <person name="Sharifova S."/>
            <person name="Ojaghi J."/>
            <person name="Eynullazada K."/>
            <person name="Bayramov B."/>
            <person name="Abdulazimova A."/>
            <person name="Shahmuradov I."/>
        </authorList>
    </citation>
    <scope>NUCLEOTIDE SEQUENCE [LARGE SCALE GENOMIC DNA]</scope>
    <source>
        <strain evidence="3">cv. AG2017</strain>
        <tissue evidence="2">Leaf</tissue>
    </source>
</reference>
<proteinExistence type="predicted"/>
<evidence type="ECO:0000313" key="2">
    <source>
        <dbReference type="EMBL" id="PKI32456.1"/>
    </source>
</evidence>
<evidence type="ECO:0000256" key="1">
    <source>
        <dbReference type="SAM" id="MobiDB-lite"/>
    </source>
</evidence>
<dbReference type="AlphaFoldDB" id="A0A2I0HMD6"/>
<organism evidence="2 3">
    <name type="scientific">Punica granatum</name>
    <name type="common">Pomegranate</name>
    <dbReference type="NCBI Taxonomy" id="22663"/>
    <lineage>
        <taxon>Eukaryota</taxon>
        <taxon>Viridiplantae</taxon>
        <taxon>Streptophyta</taxon>
        <taxon>Embryophyta</taxon>
        <taxon>Tracheophyta</taxon>
        <taxon>Spermatophyta</taxon>
        <taxon>Magnoliopsida</taxon>
        <taxon>eudicotyledons</taxon>
        <taxon>Gunneridae</taxon>
        <taxon>Pentapetalae</taxon>
        <taxon>rosids</taxon>
        <taxon>malvids</taxon>
        <taxon>Myrtales</taxon>
        <taxon>Lythraceae</taxon>
        <taxon>Punica</taxon>
    </lineage>
</organism>
<protein>
    <submittedName>
        <fullName evidence="2">Uncharacterized protein</fullName>
    </submittedName>
</protein>
<comment type="caution">
    <text evidence="2">The sequence shown here is derived from an EMBL/GenBank/DDBJ whole genome shotgun (WGS) entry which is preliminary data.</text>
</comment>
<accession>A0A2I0HMD6</accession>
<gene>
    <name evidence="2" type="ORF">CRG98_047153</name>
</gene>
<keyword evidence="3" id="KW-1185">Reference proteome</keyword>
<feature type="region of interest" description="Disordered" evidence="1">
    <location>
        <begin position="1"/>
        <end position="45"/>
    </location>
</feature>
<feature type="compositionally biased region" description="Basic and acidic residues" evidence="1">
    <location>
        <begin position="1"/>
        <end position="31"/>
    </location>
</feature>
<dbReference type="EMBL" id="PGOL01007624">
    <property type="protein sequence ID" value="PKI32456.1"/>
    <property type="molecule type" value="Genomic_DNA"/>
</dbReference>
<evidence type="ECO:0000313" key="3">
    <source>
        <dbReference type="Proteomes" id="UP000233551"/>
    </source>
</evidence>
<name>A0A2I0HMD6_PUNGR</name>